<protein>
    <submittedName>
        <fullName evidence="2">Os03g0274950 protein</fullName>
    </submittedName>
</protein>
<evidence type="ECO:0000313" key="2">
    <source>
        <dbReference type="EMBL" id="BAS83500.1"/>
    </source>
</evidence>
<dbReference type="Gramene" id="Os03t0274950-00">
    <property type="protein sequence ID" value="Os03t0274950-00"/>
    <property type="gene ID" value="Os03g0274950"/>
</dbReference>
<reference evidence="3" key="1">
    <citation type="journal article" date="2005" name="Nature">
        <title>The map-based sequence of the rice genome.</title>
        <authorList>
            <consortium name="International rice genome sequencing project (IRGSP)"/>
            <person name="Matsumoto T."/>
            <person name="Wu J."/>
            <person name="Kanamori H."/>
            <person name="Katayose Y."/>
            <person name="Fujisawa M."/>
            <person name="Namiki N."/>
            <person name="Mizuno H."/>
            <person name="Yamamoto K."/>
            <person name="Antonio B.A."/>
            <person name="Baba T."/>
            <person name="Sakata K."/>
            <person name="Nagamura Y."/>
            <person name="Aoki H."/>
            <person name="Arikawa K."/>
            <person name="Arita K."/>
            <person name="Bito T."/>
            <person name="Chiden Y."/>
            <person name="Fujitsuka N."/>
            <person name="Fukunaka R."/>
            <person name="Hamada M."/>
            <person name="Harada C."/>
            <person name="Hayashi A."/>
            <person name="Hijishita S."/>
            <person name="Honda M."/>
            <person name="Hosokawa S."/>
            <person name="Ichikawa Y."/>
            <person name="Idonuma A."/>
            <person name="Iijima M."/>
            <person name="Ikeda M."/>
            <person name="Ikeno M."/>
            <person name="Ito K."/>
            <person name="Ito S."/>
            <person name="Ito T."/>
            <person name="Ito Y."/>
            <person name="Ito Y."/>
            <person name="Iwabuchi A."/>
            <person name="Kamiya K."/>
            <person name="Karasawa W."/>
            <person name="Kurita K."/>
            <person name="Katagiri S."/>
            <person name="Kikuta A."/>
            <person name="Kobayashi H."/>
            <person name="Kobayashi N."/>
            <person name="Machita K."/>
            <person name="Maehara T."/>
            <person name="Masukawa M."/>
            <person name="Mizubayashi T."/>
            <person name="Mukai Y."/>
            <person name="Nagasaki H."/>
            <person name="Nagata Y."/>
            <person name="Naito S."/>
            <person name="Nakashima M."/>
            <person name="Nakama Y."/>
            <person name="Nakamichi Y."/>
            <person name="Nakamura M."/>
            <person name="Meguro A."/>
            <person name="Negishi M."/>
            <person name="Ohta I."/>
            <person name="Ohta T."/>
            <person name="Okamoto M."/>
            <person name="Ono N."/>
            <person name="Saji S."/>
            <person name="Sakaguchi M."/>
            <person name="Sakai K."/>
            <person name="Shibata M."/>
            <person name="Shimokawa T."/>
            <person name="Song J."/>
            <person name="Takazaki Y."/>
            <person name="Terasawa K."/>
            <person name="Tsugane M."/>
            <person name="Tsuji K."/>
            <person name="Ueda S."/>
            <person name="Waki K."/>
            <person name="Yamagata H."/>
            <person name="Yamamoto M."/>
            <person name="Yamamoto S."/>
            <person name="Yamane H."/>
            <person name="Yoshiki S."/>
            <person name="Yoshihara R."/>
            <person name="Yukawa K."/>
            <person name="Zhong H."/>
            <person name="Yano M."/>
            <person name="Yuan Q."/>
            <person name="Ouyang S."/>
            <person name="Liu J."/>
            <person name="Jones K.M."/>
            <person name="Gansberger K."/>
            <person name="Moffat K."/>
            <person name="Hill J."/>
            <person name="Bera J."/>
            <person name="Fadrosh D."/>
            <person name="Jin S."/>
            <person name="Johri S."/>
            <person name="Kim M."/>
            <person name="Overton L."/>
            <person name="Reardon M."/>
            <person name="Tsitrin T."/>
            <person name="Vuong H."/>
            <person name="Weaver B."/>
            <person name="Ciecko A."/>
            <person name="Tallon L."/>
            <person name="Jackson J."/>
            <person name="Pai G."/>
            <person name="Aken S.V."/>
            <person name="Utterback T."/>
            <person name="Reidmuller S."/>
            <person name="Feldblyum T."/>
            <person name="Hsiao J."/>
            <person name="Zismann V."/>
            <person name="Iobst S."/>
            <person name="de Vazeille A.R."/>
            <person name="Buell C.R."/>
            <person name="Ying K."/>
            <person name="Li Y."/>
            <person name="Lu T."/>
            <person name="Huang Y."/>
            <person name="Zhao Q."/>
            <person name="Feng Q."/>
            <person name="Zhang L."/>
            <person name="Zhu J."/>
            <person name="Weng Q."/>
            <person name="Mu J."/>
            <person name="Lu Y."/>
            <person name="Fan D."/>
            <person name="Liu Y."/>
            <person name="Guan J."/>
            <person name="Zhang Y."/>
            <person name="Yu S."/>
            <person name="Liu X."/>
            <person name="Zhang Y."/>
            <person name="Hong G."/>
            <person name="Han B."/>
            <person name="Choisne N."/>
            <person name="Demange N."/>
            <person name="Orjeda G."/>
            <person name="Samain S."/>
            <person name="Cattolico L."/>
            <person name="Pelletier E."/>
            <person name="Couloux A."/>
            <person name="Segurens B."/>
            <person name="Wincker P."/>
            <person name="D'Hont A."/>
            <person name="Scarpelli C."/>
            <person name="Weissenbach J."/>
            <person name="Salanoubat M."/>
            <person name="Quetier F."/>
            <person name="Yu Y."/>
            <person name="Kim H.R."/>
            <person name="Rambo T."/>
            <person name="Currie J."/>
            <person name="Collura K."/>
            <person name="Luo M."/>
            <person name="Yang T."/>
            <person name="Ammiraju J.S.S."/>
            <person name="Engler F."/>
            <person name="Soderlund C."/>
            <person name="Wing R.A."/>
            <person name="Palmer L.E."/>
            <person name="de la Bastide M."/>
            <person name="Spiegel L."/>
            <person name="Nascimento L."/>
            <person name="Zutavern T."/>
            <person name="O'Shaughnessy A."/>
            <person name="Dike S."/>
            <person name="Dedhia N."/>
            <person name="Preston R."/>
            <person name="Balija V."/>
            <person name="McCombie W.R."/>
            <person name="Chow T."/>
            <person name="Chen H."/>
            <person name="Chung M."/>
            <person name="Chen C."/>
            <person name="Shaw J."/>
            <person name="Wu H."/>
            <person name="Hsiao K."/>
            <person name="Chao Y."/>
            <person name="Chu M."/>
            <person name="Cheng C."/>
            <person name="Hour A."/>
            <person name="Lee P."/>
            <person name="Lin S."/>
            <person name="Lin Y."/>
            <person name="Liou J."/>
            <person name="Liu S."/>
            <person name="Hsing Y."/>
            <person name="Raghuvanshi S."/>
            <person name="Mohanty A."/>
            <person name="Bharti A.K."/>
            <person name="Gaur A."/>
            <person name="Gupta V."/>
            <person name="Kumar D."/>
            <person name="Ravi V."/>
            <person name="Vij S."/>
            <person name="Kapur A."/>
            <person name="Khurana P."/>
            <person name="Khurana P."/>
            <person name="Khurana J.P."/>
            <person name="Tyagi A.K."/>
            <person name="Gaikwad K."/>
            <person name="Singh A."/>
            <person name="Dalal V."/>
            <person name="Srivastava S."/>
            <person name="Dixit A."/>
            <person name="Pal A.K."/>
            <person name="Ghazi I.A."/>
            <person name="Yadav M."/>
            <person name="Pandit A."/>
            <person name="Bhargava A."/>
            <person name="Sureshbabu K."/>
            <person name="Batra K."/>
            <person name="Sharma T.R."/>
            <person name="Mohapatra T."/>
            <person name="Singh N.K."/>
            <person name="Messing J."/>
            <person name="Nelson A.B."/>
            <person name="Fuks G."/>
            <person name="Kavchok S."/>
            <person name="Keizer G."/>
            <person name="Linton E."/>
            <person name="Llaca V."/>
            <person name="Song R."/>
            <person name="Tanyolac B."/>
            <person name="Young S."/>
            <person name="Ho-Il K."/>
            <person name="Hahn J.H."/>
            <person name="Sangsakoo G."/>
            <person name="Vanavichit A."/>
            <person name="de Mattos Luiz.A.T."/>
            <person name="Zimmer P.D."/>
            <person name="Malone G."/>
            <person name="Dellagostin O."/>
            <person name="de Oliveira A.C."/>
            <person name="Bevan M."/>
            <person name="Bancroft I."/>
            <person name="Minx P."/>
            <person name="Cordum H."/>
            <person name="Wilson R."/>
            <person name="Cheng Z."/>
            <person name="Jin W."/>
            <person name="Jiang J."/>
            <person name="Leong S.A."/>
            <person name="Iwama H."/>
            <person name="Gojobori T."/>
            <person name="Itoh T."/>
            <person name="Niimura Y."/>
            <person name="Fujii Y."/>
            <person name="Habara T."/>
            <person name="Sakai H."/>
            <person name="Sato Y."/>
            <person name="Wilson G."/>
            <person name="Kumar K."/>
            <person name="McCouch S."/>
            <person name="Juretic N."/>
            <person name="Hoen D."/>
            <person name="Wright S."/>
            <person name="Bruskiewich R."/>
            <person name="Bureau T."/>
            <person name="Miyao A."/>
            <person name="Hirochika H."/>
            <person name="Nishikawa T."/>
            <person name="Kadowaki K."/>
            <person name="Sugiura M."/>
            <person name="Burr B."/>
            <person name="Sasaki T."/>
        </authorList>
    </citation>
    <scope>NUCLEOTIDE SEQUENCE [LARGE SCALE GENOMIC DNA]</scope>
    <source>
        <strain evidence="3">cv. Nipponbare</strain>
    </source>
</reference>
<feature type="region of interest" description="Disordered" evidence="1">
    <location>
        <begin position="1"/>
        <end position="22"/>
    </location>
</feature>
<gene>
    <name evidence="2" type="ordered locus">Os03g0274950</name>
    <name evidence="2" type="ORF">OSNPB_030274950</name>
</gene>
<dbReference type="InParanoid" id="A0A0P0VW28"/>
<reference evidence="2 3" key="3">
    <citation type="journal article" date="2013" name="Rice">
        <title>Improvement of the Oryza sativa Nipponbare reference genome using next generation sequence and optical map data.</title>
        <authorList>
            <person name="Kawahara Y."/>
            <person name="de la Bastide M."/>
            <person name="Hamilton J.P."/>
            <person name="Kanamori H."/>
            <person name="McCombie W.R."/>
            <person name="Ouyang S."/>
            <person name="Schwartz D.C."/>
            <person name="Tanaka T."/>
            <person name="Wu J."/>
            <person name="Zhou S."/>
            <person name="Childs K.L."/>
            <person name="Davidson R.M."/>
            <person name="Lin H."/>
            <person name="Quesada-Ocampo L."/>
            <person name="Vaillancourt B."/>
            <person name="Sakai H."/>
            <person name="Lee S.S."/>
            <person name="Kim J."/>
            <person name="Numa H."/>
            <person name="Itoh T."/>
            <person name="Buell C.R."/>
            <person name="Matsumoto T."/>
        </authorList>
    </citation>
    <scope>NUCLEOTIDE SEQUENCE [LARGE SCALE GENOMIC DNA]</scope>
    <source>
        <strain evidence="3">cv. Nipponbare</strain>
    </source>
</reference>
<name>A0A0P0VW28_ORYSJ</name>
<dbReference type="Proteomes" id="UP000059680">
    <property type="component" value="Chromosome 3"/>
</dbReference>
<dbReference type="PaxDb" id="39947-A0A0P0VW28"/>
<dbReference type="AlphaFoldDB" id="A0A0P0VW28"/>
<evidence type="ECO:0000256" key="1">
    <source>
        <dbReference type="SAM" id="MobiDB-lite"/>
    </source>
</evidence>
<accession>A0A0P0VW28</accession>
<keyword evidence="3" id="KW-1185">Reference proteome</keyword>
<reference evidence="2 3" key="2">
    <citation type="journal article" date="2013" name="Plant Cell Physiol.">
        <title>Rice Annotation Project Database (RAP-DB): an integrative and interactive database for rice genomics.</title>
        <authorList>
            <person name="Sakai H."/>
            <person name="Lee S.S."/>
            <person name="Tanaka T."/>
            <person name="Numa H."/>
            <person name="Kim J."/>
            <person name="Kawahara Y."/>
            <person name="Wakimoto H."/>
            <person name="Yang C.C."/>
            <person name="Iwamoto M."/>
            <person name="Abe T."/>
            <person name="Yamada Y."/>
            <person name="Muto A."/>
            <person name="Inokuchi H."/>
            <person name="Ikemura T."/>
            <person name="Matsumoto T."/>
            <person name="Sasaki T."/>
            <person name="Itoh T."/>
        </authorList>
    </citation>
    <scope>NUCLEOTIDE SEQUENCE [LARGE SCALE GENOMIC DNA]</scope>
    <source>
        <strain evidence="3">cv. Nipponbare</strain>
    </source>
</reference>
<dbReference type="EMBL" id="AP014959">
    <property type="protein sequence ID" value="BAS83500.1"/>
    <property type="molecule type" value="Genomic_DNA"/>
</dbReference>
<evidence type="ECO:0000313" key="3">
    <source>
        <dbReference type="Proteomes" id="UP000059680"/>
    </source>
</evidence>
<proteinExistence type="predicted"/>
<feature type="region of interest" description="Disordered" evidence="1">
    <location>
        <begin position="56"/>
        <end position="84"/>
    </location>
</feature>
<sequence>MSLTRFGWESCPRRSRGTDQPFPVPLEAVKLELLHGDDHAGARLDGRQRSLIDPPLEHRAEPALPKQAVRPEVPRGALELAEGE</sequence>
<feature type="non-terminal residue" evidence="2">
    <location>
        <position position="84"/>
    </location>
</feature>
<organism evidence="2 3">
    <name type="scientific">Oryza sativa subsp. japonica</name>
    <name type="common">Rice</name>
    <dbReference type="NCBI Taxonomy" id="39947"/>
    <lineage>
        <taxon>Eukaryota</taxon>
        <taxon>Viridiplantae</taxon>
        <taxon>Streptophyta</taxon>
        <taxon>Embryophyta</taxon>
        <taxon>Tracheophyta</taxon>
        <taxon>Spermatophyta</taxon>
        <taxon>Magnoliopsida</taxon>
        <taxon>Liliopsida</taxon>
        <taxon>Poales</taxon>
        <taxon>Poaceae</taxon>
        <taxon>BOP clade</taxon>
        <taxon>Oryzoideae</taxon>
        <taxon>Oryzeae</taxon>
        <taxon>Oryzinae</taxon>
        <taxon>Oryza</taxon>
        <taxon>Oryza sativa</taxon>
    </lineage>
</organism>